<gene>
    <name evidence="1" type="ORF">EB820_25775</name>
</gene>
<reference evidence="1 2" key="1">
    <citation type="submission" date="2018-10" db="EMBL/GenBank/DDBJ databases">
        <title>Phylogenomics of Brevibacillus.</title>
        <authorList>
            <person name="Dunlap C."/>
        </authorList>
    </citation>
    <scope>NUCLEOTIDE SEQUENCE [LARGE SCALE GENOMIC DNA]</scope>
    <source>
        <strain evidence="1 2">NRRL NRS 1219</strain>
    </source>
</reference>
<protein>
    <submittedName>
        <fullName evidence="1">Uncharacterized protein</fullName>
    </submittedName>
</protein>
<comment type="caution">
    <text evidence="1">The sequence shown here is derived from an EMBL/GenBank/DDBJ whole genome shotgun (WGS) entry which is preliminary data.</text>
</comment>
<dbReference type="EMBL" id="RHHN01000145">
    <property type="protein sequence ID" value="RNB45280.1"/>
    <property type="molecule type" value="Genomic_DNA"/>
</dbReference>
<accession>A0A3M8A224</accession>
<organism evidence="1 2">
    <name type="scientific">Brevibacillus agri</name>
    <dbReference type="NCBI Taxonomy" id="51101"/>
    <lineage>
        <taxon>Bacteria</taxon>
        <taxon>Bacillati</taxon>
        <taxon>Bacillota</taxon>
        <taxon>Bacilli</taxon>
        <taxon>Bacillales</taxon>
        <taxon>Paenibacillaceae</taxon>
        <taxon>Brevibacillus</taxon>
    </lineage>
</organism>
<evidence type="ECO:0000313" key="2">
    <source>
        <dbReference type="Proteomes" id="UP000276178"/>
    </source>
</evidence>
<proteinExistence type="predicted"/>
<name>A0A3M8A224_9BACL</name>
<evidence type="ECO:0000313" key="1">
    <source>
        <dbReference type="EMBL" id="RNB45280.1"/>
    </source>
</evidence>
<dbReference type="AlphaFoldDB" id="A0A3M8A224"/>
<sequence length="38" mass="4340">MINYLLFYNQRRIHGSSSDLSPADLVKPMPCNALHHSL</sequence>
<dbReference type="Proteomes" id="UP000276178">
    <property type="component" value="Unassembled WGS sequence"/>
</dbReference>